<keyword evidence="1" id="KW-0472">Membrane</keyword>
<gene>
    <name evidence="2" type="primary">orf901</name>
</gene>
<feature type="transmembrane region" description="Helical" evidence="1">
    <location>
        <begin position="393"/>
        <end position="420"/>
    </location>
</feature>
<keyword evidence="2" id="KW-0496">Mitochondrion</keyword>
<organism evidence="2">
    <name type="scientific">Vermamoeba vermiformis</name>
    <name type="common">Amoeba</name>
    <name type="synonym">Hartmannella vermiformis</name>
    <dbReference type="NCBI Taxonomy" id="5778"/>
    <lineage>
        <taxon>Eukaryota</taxon>
        <taxon>Amoebozoa</taxon>
        <taxon>Tubulinea</taxon>
        <taxon>Echinamoebida</taxon>
        <taxon>Vermamoeba</taxon>
    </lineage>
</organism>
<evidence type="ECO:0000313" key="2">
    <source>
        <dbReference type="EMBL" id="ADD62228.1"/>
    </source>
</evidence>
<dbReference type="GeneID" id="8890304"/>
<accession>D4PBL6</accession>
<sequence length="901" mass="110006">MLFVNVILLFFKFVFLSFKTFSFYLLIVAVRGISFFIFAPFSLFYLIKSFVLLIFIATRSLFYVLLKEVANFSFYFYNVHLSEPFYQMLYHLSFSYRILKEKIFRRYYFYRRFYRFHPSLKILVRSILTVELNALLVKRLVRPLKLTWLKFLNVAHSRTRLGYRFRVARRLLKFFLGVITLVYPFHLLIKFGSWYFTVYLMRFLRFLRRKEILKTKKSTIIFLKLIIWIKLLFVWNELPFIILFKPGVSKKYPQYIDIQPDTKVIKPEVWNFALSRDCYFDYDSVLNGYYFFHTLRRLSKFFFNTLILMFVFLYFLVLSLLYILQVLYFLSYIPFKFIYLQLFVTTVVLGLKFVFVLFYFVPIFGLLILSVLSYLILSFFIKKLKYFNHQKPLLFIYFNASFNLKGLLSRFQLMLFYFIFKIRSTNYILFKDIKNFISLGNLFSLGSKLVSAFSNLFNLNKFYGNLVYYNSSFIFKRVRPYLLRFSNTQFISHFLKIQNTSRITPDQIKAFYKVSLNSRYPVYYFERLFDLEYSRLELEYELPYYWSFVRQAHSINQDLLHPKFHVFGLLNYLKFYWNYFSFLNSNSVFDLRSIQAHDFIQLLNSSASQIFSYLMHDFFRLLKVKKFYRYSNSAASQSNKAFIKLSTITRSTRWYTLHTKYYDKLLHFFWDYFEGTLTKIVLYYYIVSSNKGFNKIDSFFNNYAEKARHIIGWFVFAFYERIMGKIFISINKFEDYYDMNFDKSVDRYDFYLKHLRRFFGSPKNRPLNKGEKPTYFSDGLKSSVRFTEYLDRVISQRRRDYTNTISDFFTGSFSFFGHFFIFVRDNVFEFMASWHTVWRDYVDGSITRWYNSKKIVVFTFYFLKFVFIIFFIIVFILVFFLLFIIKRMIIIIVKKFKNLYV</sequence>
<name>D4PBL6_VERVE</name>
<feature type="transmembrane region" description="Helical" evidence="1">
    <location>
        <begin position="337"/>
        <end position="357"/>
    </location>
</feature>
<dbReference type="AlphaFoldDB" id="D4PBL6"/>
<feature type="transmembrane region" description="Helical" evidence="1">
    <location>
        <begin position="861"/>
        <end position="885"/>
    </location>
</feature>
<keyword evidence="1" id="KW-1133">Transmembrane helix</keyword>
<dbReference type="EMBL" id="GU828005">
    <property type="protein sequence ID" value="ADD62228.1"/>
    <property type="molecule type" value="Genomic_DNA"/>
</dbReference>
<evidence type="ECO:0000256" key="1">
    <source>
        <dbReference type="SAM" id="Phobius"/>
    </source>
</evidence>
<feature type="transmembrane region" description="Helical" evidence="1">
    <location>
        <begin position="221"/>
        <end position="244"/>
    </location>
</feature>
<feature type="transmembrane region" description="Helical" evidence="1">
    <location>
        <begin position="174"/>
        <end position="200"/>
    </location>
</feature>
<protein>
    <submittedName>
        <fullName evidence="2">Uncharacterized protein orf901</fullName>
    </submittedName>
</protein>
<reference evidence="2" key="1">
    <citation type="journal article" date="2010" name="Eukaryot. Cell">
        <title>Abundant 5S rRNA-like transcripts encoded by the mitochondrial genome in amoebozoa.</title>
        <authorList>
            <person name="Bullerwell C.E."/>
            <person name="Burger G."/>
            <person name="Gott J.M."/>
            <person name="Kourennaia O."/>
            <person name="Schnare M.N."/>
            <person name="Gray M.W."/>
        </authorList>
    </citation>
    <scope>NUCLEOTIDE SEQUENCE</scope>
</reference>
<feature type="transmembrane region" description="Helical" evidence="1">
    <location>
        <begin position="363"/>
        <end position="381"/>
    </location>
</feature>
<feature type="transmembrane region" description="Helical" evidence="1">
    <location>
        <begin position="42"/>
        <end position="64"/>
    </location>
</feature>
<feature type="transmembrane region" description="Helical" evidence="1">
    <location>
        <begin position="6"/>
        <end position="30"/>
    </location>
</feature>
<proteinExistence type="predicted"/>
<keyword evidence="1" id="KW-0812">Transmembrane</keyword>
<dbReference type="RefSeq" id="YP_003540844.1">
    <property type="nucleotide sequence ID" value="NC_013986.1"/>
</dbReference>
<feature type="transmembrane region" description="Helical" evidence="1">
    <location>
        <begin position="301"/>
        <end position="330"/>
    </location>
</feature>
<geneLocation type="mitochondrion" evidence="2"/>